<feature type="signal peptide" evidence="4">
    <location>
        <begin position="1"/>
        <end position="26"/>
    </location>
</feature>
<dbReference type="Gene3D" id="1.10.100.10">
    <property type="entry name" value="Insulin-like"/>
    <property type="match status" value="1"/>
</dbReference>
<dbReference type="GO" id="GO:0043066">
    <property type="term" value="P:negative regulation of apoptotic process"/>
    <property type="evidence" value="ECO:0007669"/>
    <property type="project" value="TreeGrafter"/>
</dbReference>
<dbReference type="GO" id="GO:0005179">
    <property type="term" value="F:hormone activity"/>
    <property type="evidence" value="ECO:0007669"/>
    <property type="project" value="InterPro"/>
</dbReference>
<evidence type="ECO:0000313" key="7">
    <source>
        <dbReference type="WBParaSite" id="PSAMB.scaffold4163size15443.g23591.t1"/>
    </source>
</evidence>
<evidence type="ECO:0000256" key="2">
    <source>
        <dbReference type="ARBA" id="ARBA00022729"/>
    </source>
</evidence>
<name>A0A914WIY0_9BILA</name>
<dbReference type="SUPFAM" id="SSF56994">
    <property type="entry name" value="Insulin-like"/>
    <property type="match status" value="1"/>
</dbReference>
<dbReference type="GO" id="GO:0051897">
    <property type="term" value="P:positive regulation of phosphatidylinositol 3-kinase/protein kinase B signal transduction"/>
    <property type="evidence" value="ECO:0007669"/>
    <property type="project" value="TreeGrafter"/>
</dbReference>
<dbReference type="PANTHER" id="PTHR46845:SF1">
    <property type="entry name" value="INSULIN-LIKE GROWTH FACTOR I"/>
    <property type="match status" value="1"/>
</dbReference>
<dbReference type="CDD" id="cd04366">
    <property type="entry name" value="IlGF_insulin_bombyxin_like"/>
    <property type="match status" value="1"/>
</dbReference>
<feature type="domain" description="Insulin-like" evidence="5">
    <location>
        <begin position="29"/>
        <end position="89"/>
    </location>
</feature>
<dbReference type="Proteomes" id="UP000887566">
    <property type="component" value="Unplaced"/>
</dbReference>
<keyword evidence="2 4" id="KW-0732">Signal</keyword>
<evidence type="ECO:0000256" key="3">
    <source>
        <dbReference type="ARBA" id="ARBA00023157"/>
    </source>
</evidence>
<keyword evidence="6" id="KW-1185">Reference proteome</keyword>
<evidence type="ECO:0000313" key="6">
    <source>
        <dbReference type="Proteomes" id="UP000887566"/>
    </source>
</evidence>
<dbReference type="InterPro" id="IPR022353">
    <property type="entry name" value="Insulin_CS"/>
</dbReference>
<dbReference type="InterPro" id="IPR016179">
    <property type="entry name" value="Insulin-like"/>
</dbReference>
<reference evidence="7" key="1">
    <citation type="submission" date="2022-11" db="UniProtKB">
        <authorList>
            <consortium name="WormBaseParasite"/>
        </authorList>
    </citation>
    <scope>IDENTIFICATION</scope>
</reference>
<protein>
    <submittedName>
        <fullName evidence="7">Insulin-like domain-containing protein</fullName>
    </submittedName>
</protein>
<dbReference type="SMART" id="SM00078">
    <property type="entry name" value="IlGF"/>
    <property type="match status" value="1"/>
</dbReference>
<dbReference type="GO" id="GO:0008283">
    <property type="term" value="P:cell population proliferation"/>
    <property type="evidence" value="ECO:0007669"/>
    <property type="project" value="TreeGrafter"/>
</dbReference>
<evidence type="ECO:0000256" key="4">
    <source>
        <dbReference type="SAM" id="SignalP"/>
    </source>
</evidence>
<dbReference type="GO" id="GO:0008284">
    <property type="term" value="P:positive regulation of cell population proliferation"/>
    <property type="evidence" value="ECO:0007669"/>
    <property type="project" value="TreeGrafter"/>
</dbReference>
<feature type="chain" id="PRO_5038055143" evidence="4">
    <location>
        <begin position="27"/>
        <end position="144"/>
    </location>
</feature>
<evidence type="ECO:0000259" key="5">
    <source>
        <dbReference type="SMART" id="SM00078"/>
    </source>
</evidence>
<organism evidence="6 7">
    <name type="scientific">Plectus sambesii</name>
    <dbReference type="NCBI Taxonomy" id="2011161"/>
    <lineage>
        <taxon>Eukaryota</taxon>
        <taxon>Metazoa</taxon>
        <taxon>Ecdysozoa</taxon>
        <taxon>Nematoda</taxon>
        <taxon>Chromadorea</taxon>
        <taxon>Plectida</taxon>
        <taxon>Plectina</taxon>
        <taxon>Plectoidea</taxon>
        <taxon>Plectidae</taxon>
        <taxon>Plectus</taxon>
    </lineage>
</organism>
<sequence>MKLLVSTFFVILLTSDLCLLLPPANADQIRLCGKKLILVLSKLCNHRYMTPSREQLFRHSVGGNRSENKGIAYHCCTNRCSYTYLRSFCAPEVTTTTPDTPLSSMGNRPNRTFPSMLHLLHEVFQIWSRRQIEEEKNLQGKKSN</sequence>
<comment type="similarity">
    <text evidence="1">Belongs to the insulin family.</text>
</comment>
<keyword evidence="3" id="KW-1015">Disulfide bond</keyword>
<dbReference type="GO" id="GO:0005615">
    <property type="term" value="C:extracellular space"/>
    <property type="evidence" value="ECO:0007669"/>
    <property type="project" value="TreeGrafter"/>
</dbReference>
<dbReference type="GO" id="GO:0005159">
    <property type="term" value="F:insulin-like growth factor receptor binding"/>
    <property type="evidence" value="ECO:0007669"/>
    <property type="project" value="TreeGrafter"/>
</dbReference>
<dbReference type="GO" id="GO:0048009">
    <property type="term" value="P:insulin-like growth factor receptor signaling pathway"/>
    <property type="evidence" value="ECO:0007669"/>
    <property type="project" value="TreeGrafter"/>
</dbReference>
<dbReference type="AlphaFoldDB" id="A0A914WIY0"/>
<accession>A0A914WIY0</accession>
<proteinExistence type="inferred from homology"/>
<dbReference type="InterPro" id="IPR036438">
    <property type="entry name" value="Insulin-like_sf"/>
</dbReference>
<evidence type="ECO:0000256" key="1">
    <source>
        <dbReference type="ARBA" id="ARBA00009034"/>
    </source>
</evidence>
<dbReference type="PROSITE" id="PS00262">
    <property type="entry name" value="INSULIN"/>
    <property type="match status" value="1"/>
</dbReference>
<dbReference type="PANTHER" id="PTHR46845">
    <property type="entry name" value="INSULIN-LIKE GROWTH FACTOR I"/>
    <property type="match status" value="1"/>
</dbReference>
<dbReference type="WBParaSite" id="PSAMB.scaffold4163size15443.g23591.t1">
    <property type="protein sequence ID" value="PSAMB.scaffold4163size15443.g23591.t1"/>
    <property type="gene ID" value="PSAMB.scaffold4163size15443.g23591"/>
</dbReference>